<evidence type="ECO:0000259" key="14">
    <source>
        <dbReference type="PROSITE" id="PS51384"/>
    </source>
</evidence>
<dbReference type="SUPFAM" id="SSF52343">
    <property type="entry name" value="Ferredoxin reductase-like, C-terminal NADP-linked domain"/>
    <property type="match status" value="1"/>
</dbReference>
<dbReference type="UniPathway" id="UPA00070">
    <property type="reaction ID" value="UER00945"/>
</dbReference>
<sequence>MWYDELGKISYHTKIAPQIFLMKIKLPKISTSIHPGQFVNIQVNGAYDQKEDSFATIISDPLLRRPISVYDVCPQEGELSIMYQVVGRGTQILSSQAEGTRLKVMGPLGNGFSLDEGQKVALVSGGIGIAPLYLLSKKLASNNCQPHLLAGFSGEEQVRLLQDFHELNNMNIKLATDDGSAGYHGQVTDLLKNFLSSYQEQIDMVVTCGPEIMMKKVVDLATRANLPVKLSVERKMACGVGACLGCTCESVDNQSYKHACIDGPVFWGNEVKLNG</sequence>
<evidence type="ECO:0000256" key="8">
    <source>
        <dbReference type="ARBA" id="ARBA00022982"/>
    </source>
</evidence>
<evidence type="ECO:0000256" key="4">
    <source>
        <dbReference type="ARBA" id="ARBA00022714"/>
    </source>
</evidence>
<dbReference type="PROSITE" id="PS51384">
    <property type="entry name" value="FAD_FR"/>
    <property type="match status" value="1"/>
</dbReference>
<evidence type="ECO:0000256" key="2">
    <source>
        <dbReference type="ARBA" id="ARBA00022448"/>
    </source>
</evidence>
<dbReference type="InterPro" id="IPR023455">
    <property type="entry name" value="Dihydroorotate_DHASE_ETsu"/>
</dbReference>
<dbReference type="InterPro" id="IPR039261">
    <property type="entry name" value="FNR_nucleotide-bd"/>
</dbReference>
<reference evidence="15 16" key="2">
    <citation type="journal article" date="2011" name="J. Bacteriol.">
        <title>Complete genome sequence of the anaerobic, halophilic alkalithermophile Natranaerobius thermophilus JW/NM-WN-LF.</title>
        <authorList>
            <person name="Zhao B."/>
            <person name="Mesbah N.M."/>
            <person name="Dalin E."/>
            <person name="Goodwin L."/>
            <person name="Nolan M."/>
            <person name="Pitluck S."/>
            <person name="Chertkov O."/>
            <person name="Brettin T.S."/>
            <person name="Han J."/>
            <person name="Larimer F.W."/>
            <person name="Land M.L."/>
            <person name="Hauser L."/>
            <person name="Kyrpides N."/>
            <person name="Wiegel J."/>
        </authorList>
    </citation>
    <scope>NUCLEOTIDE SEQUENCE [LARGE SCALE GENOMIC DNA]</scope>
    <source>
        <strain evidence="16">ATCC BAA-1301 / DSM 18059 / JW/NM-WN-LF</strain>
    </source>
</reference>
<dbReference type="HOGENOM" id="CLU_003827_1_2_9"/>
<gene>
    <name evidence="11" type="primary">pyrK</name>
    <name evidence="15" type="ordered locus">Nther_2763</name>
</gene>
<keyword evidence="3 11" id="KW-0285">Flavoprotein</keyword>
<dbReference type="eggNOG" id="COG0543">
    <property type="taxonomic scope" value="Bacteria"/>
</dbReference>
<dbReference type="Gene3D" id="2.10.240.10">
    <property type="entry name" value="Dihydroorotate dehydrogenase, electron transfer subunit"/>
    <property type="match status" value="1"/>
</dbReference>
<evidence type="ECO:0000256" key="3">
    <source>
        <dbReference type="ARBA" id="ARBA00022630"/>
    </source>
</evidence>
<keyword evidence="16" id="KW-1185">Reference proteome</keyword>
<feature type="binding site" evidence="11 13">
    <location>
        <position position="246"/>
    </location>
    <ligand>
        <name>[2Fe-2S] cluster</name>
        <dbReference type="ChEBI" id="CHEBI:190135"/>
    </ligand>
</feature>
<dbReference type="InterPro" id="IPR012165">
    <property type="entry name" value="Cyt_c3_hydrogenase_gsu"/>
</dbReference>
<dbReference type="PANTHER" id="PTHR43513:SF3">
    <property type="entry name" value="DIHYDROOROTATE DEHYDROGENASE B (NAD(+)), ELECTRON TRANSFER SUBUNIT-RELATED"/>
    <property type="match status" value="1"/>
</dbReference>
<dbReference type="PIRSF" id="PIRSF006816">
    <property type="entry name" value="Cyc3_hyd_g"/>
    <property type="match status" value="1"/>
</dbReference>
<dbReference type="Gene3D" id="2.40.30.10">
    <property type="entry name" value="Translation factors"/>
    <property type="match status" value="1"/>
</dbReference>
<comment type="subunit">
    <text evidence="11">Heterotetramer of 2 PyrK and 2 PyrD type B subunits.</text>
</comment>
<accession>B2A2U5</accession>
<dbReference type="RefSeq" id="WP_012449147.1">
    <property type="nucleotide sequence ID" value="NC_010718.1"/>
</dbReference>
<dbReference type="AlphaFoldDB" id="B2A2U5"/>
<dbReference type="KEGG" id="nth:Nther_2763"/>
<comment type="caution">
    <text evidence="11">Lacks conserved residue(s) required for the propagation of feature annotation.</text>
</comment>
<keyword evidence="5 11" id="KW-0479">Metal-binding</keyword>
<evidence type="ECO:0000256" key="1">
    <source>
        <dbReference type="ARBA" id="ARBA00006422"/>
    </source>
</evidence>
<dbReference type="HAMAP" id="MF_01211">
    <property type="entry name" value="DHODB_Fe_S_bind"/>
    <property type="match status" value="1"/>
</dbReference>
<feature type="binding site" evidence="11 13">
    <location>
        <position position="243"/>
    </location>
    <ligand>
        <name>[2Fe-2S] cluster</name>
        <dbReference type="ChEBI" id="CHEBI:190135"/>
    </ligand>
</feature>
<protein>
    <recommendedName>
        <fullName evidence="11">Dihydroorotate dehydrogenase B (NAD(+)), electron transfer subunit</fullName>
    </recommendedName>
    <alternativeName>
        <fullName evidence="11">Dihydroorotate oxidase B, electron transfer subunit</fullName>
    </alternativeName>
</protein>
<dbReference type="InterPro" id="IPR017938">
    <property type="entry name" value="Riboflavin_synthase-like_b-brl"/>
</dbReference>
<comment type="function">
    <text evidence="11">Responsible for channeling the electrons from the oxidation of dihydroorotate from the FMN redox center in the PyrD type B subunit to the ultimate electron acceptor NAD(+).</text>
</comment>
<keyword evidence="9 11" id="KW-0408">Iron</keyword>
<comment type="cofactor">
    <cofactor evidence="11">
        <name>[2Fe-2S] cluster</name>
        <dbReference type="ChEBI" id="CHEBI:190135"/>
    </cofactor>
    <text evidence="11">Binds 1 [2Fe-2S] cluster per subunit.</text>
</comment>
<dbReference type="GO" id="GO:0044205">
    <property type="term" value="P:'de novo' UMP biosynthetic process"/>
    <property type="evidence" value="ECO:0007669"/>
    <property type="project" value="UniProtKB-UniRule"/>
</dbReference>
<dbReference type="InParanoid" id="B2A2U5"/>
<dbReference type="InterPro" id="IPR050353">
    <property type="entry name" value="PyrK_electron_transfer"/>
</dbReference>
<dbReference type="SUPFAM" id="SSF63380">
    <property type="entry name" value="Riboflavin synthase domain-like"/>
    <property type="match status" value="1"/>
</dbReference>
<evidence type="ECO:0000256" key="12">
    <source>
        <dbReference type="PIRSR" id="PIRSR006816-1"/>
    </source>
</evidence>
<dbReference type="PANTHER" id="PTHR43513">
    <property type="entry name" value="DIHYDROOROTATE DEHYDROGENASE B (NAD(+)), ELECTRON TRANSFER SUBUNIT"/>
    <property type="match status" value="1"/>
</dbReference>
<keyword evidence="6 11" id="KW-0274">FAD</keyword>
<dbReference type="GO" id="GO:0051537">
    <property type="term" value="F:2 iron, 2 sulfur cluster binding"/>
    <property type="evidence" value="ECO:0007669"/>
    <property type="project" value="UniProtKB-KW"/>
</dbReference>
<dbReference type="GO" id="GO:0050660">
    <property type="term" value="F:flavin adenine dinucleotide binding"/>
    <property type="evidence" value="ECO:0007669"/>
    <property type="project" value="InterPro"/>
</dbReference>
<evidence type="ECO:0000256" key="11">
    <source>
        <dbReference type="HAMAP-Rule" id="MF_01211"/>
    </source>
</evidence>
<evidence type="ECO:0000256" key="7">
    <source>
        <dbReference type="ARBA" id="ARBA00022975"/>
    </source>
</evidence>
<dbReference type="InterPro" id="IPR019480">
    <property type="entry name" value="Dihydroorotate_DH_Fe-S-bd"/>
</dbReference>
<keyword evidence="2 11" id="KW-0813">Transport</keyword>
<dbReference type="GO" id="GO:0046872">
    <property type="term" value="F:metal ion binding"/>
    <property type="evidence" value="ECO:0007669"/>
    <property type="project" value="UniProtKB-KW"/>
</dbReference>
<dbReference type="Pfam" id="PF00175">
    <property type="entry name" value="NAD_binding_1"/>
    <property type="match status" value="1"/>
</dbReference>
<dbReference type="Gene3D" id="3.40.50.80">
    <property type="entry name" value="Nucleotide-binding domain of ferredoxin-NADP reductase (FNR) module"/>
    <property type="match status" value="1"/>
</dbReference>
<comment type="cofactor">
    <cofactor evidence="13">
        <name>[2Fe-2S] cluster</name>
        <dbReference type="ChEBI" id="CHEBI:190135"/>
    </cofactor>
    <text evidence="13">Binds 1 [2Fe-2S] cluster per subunit.</text>
</comment>
<dbReference type="FunCoup" id="B2A2U5">
    <property type="interactions" value="262"/>
</dbReference>
<keyword evidence="8 11" id="KW-0249">Electron transport</keyword>
<organism evidence="15 16">
    <name type="scientific">Natranaerobius thermophilus (strain ATCC BAA-1301 / DSM 18059 / JW/NM-WN-LF)</name>
    <dbReference type="NCBI Taxonomy" id="457570"/>
    <lineage>
        <taxon>Bacteria</taxon>
        <taxon>Bacillati</taxon>
        <taxon>Bacillota</taxon>
        <taxon>Clostridia</taxon>
        <taxon>Natranaerobiales</taxon>
        <taxon>Natranaerobiaceae</taxon>
        <taxon>Natranaerobius</taxon>
    </lineage>
</organism>
<feature type="binding site" evidence="11 12">
    <location>
        <begin position="65"/>
        <end position="68"/>
    </location>
    <ligand>
        <name>FAD</name>
        <dbReference type="ChEBI" id="CHEBI:57692"/>
    </ligand>
</feature>
<dbReference type="Proteomes" id="UP000001683">
    <property type="component" value="Chromosome"/>
</dbReference>
<keyword evidence="10 11" id="KW-0411">Iron-sulfur</keyword>
<feature type="binding site" evidence="11 12">
    <location>
        <begin position="89"/>
        <end position="90"/>
    </location>
    <ligand>
        <name>FAD</name>
        <dbReference type="ChEBI" id="CHEBI:57692"/>
    </ligand>
</feature>
<comment type="pathway">
    <text evidence="11">Pyrimidine metabolism; UMP biosynthesis via de novo pathway; orotate from (S)-dihydroorotate (NAD(+) route): step 1/1.</text>
</comment>
<proteinExistence type="inferred from homology"/>
<evidence type="ECO:0000256" key="6">
    <source>
        <dbReference type="ARBA" id="ARBA00022827"/>
    </source>
</evidence>
<dbReference type="InterPro" id="IPR017927">
    <property type="entry name" value="FAD-bd_FR_type"/>
</dbReference>
<dbReference type="GO" id="GO:0016491">
    <property type="term" value="F:oxidoreductase activity"/>
    <property type="evidence" value="ECO:0007669"/>
    <property type="project" value="InterPro"/>
</dbReference>
<dbReference type="Pfam" id="PF10418">
    <property type="entry name" value="DHODB_Fe-S_bind"/>
    <property type="match status" value="1"/>
</dbReference>
<dbReference type="InterPro" id="IPR001433">
    <property type="entry name" value="OxRdtase_FAD/NAD-bd"/>
</dbReference>
<dbReference type="GO" id="GO:0009055">
    <property type="term" value="F:electron transfer activity"/>
    <property type="evidence" value="ECO:0007669"/>
    <property type="project" value="UniProtKB-UniRule"/>
</dbReference>
<dbReference type="CDD" id="cd06218">
    <property type="entry name" value="DHOD_e_trans"/>
    <property type="match status" value="1"/>
</dbReference>
<evidence type="ECO:0000256" key="10">
    <source>
        <dbReference type="ARBA" id="ARBA00023014"/>
    </source>
</evidence>
<keyword evidence="7 11" id="KW-0665">Pyrimidine biosynthesis</keyword>
<evidence type="ECO:0000256" key="13">
    <source>
        <dbReference type="PIRSR" id="PIRSR006816-2"/>
    </source>
</evidence>
<dbReference type="STRING" id="457570.Nther_2763"/>
<feature type="binding site" evidence="11 13">
    <location>
        <position position="260"/>
    </location>
    <ligand>
        <name>[2Fe-2S] cluster</name>
        <dbReference type="ChEBI" id="CHEBI:190135"/>
    </ligand>
</feature>
<evidence type="ECO:0000313" key="16">
    <source>
        <dbReference type="Proteomes" id="UP000001683"/>
    </source>
</evidence>
<feature type="domain" description="FAD-binding FR-type" evidence="14">
    <location>
        <begin position="1"/>
        <end position="114"/>
    </location>
</feature>
<keyword evidence="4 11" id="KW-0001">2Fe-2S</keyword>
<comment type="cofactor">
    <cofactor evidence="11 12">
        <name>FAD</name>
        <dbReference type="ChEBI" id="CHEBI:57692"/>
    </cofactor>
    <text evidence="11 12">Binds 1 FAD per subunit.</text>
</comment>
<reference evidence="15 16" key="1">
    <citation type="submission" date="2008-04" db="EMBL/GenBank/DDBJ databases">
        <title>Complete sequence of chromosome of Natranaerobius thermophilus JW/NM-WN-LF.</title>
        <authorList>
            <consortium name="US DOE Joint Genome Institute"/>
            <person name="Copeland A."/>
            <person name="Lucas S."/>
            <person name="Lapidus A."/>
            <person name="Glavina del Rio T."/>
            <person name="Dalin E."/>
            <person name="Tice H."/>
            <person name="Bruce D."/>
            <person name="Goodwin L."/>
            <person name="Pitluck S."/>
            <person name="Chertkov O."/>
            <person name="Brettin T."/>
            <person name="Detter J.C."/>
            <person name="Han C."/>
            <person name="Kuske C.R."/>
            <person name="Schmutz J."/>
            <person name="Larimer F."/>
            <person name="Land M."/>
            <person name="Hauser L."/>
            <person name="Kyrpides N."/>
            <person name="Lykidis A."/>
            <person name="Mesbah N.M."/>
            <person name="Wiegel J."/>
        </authorList>
    </citation>
    <scope>NUCLEOTIDE SEQUENCE [LARGE SCALE GENOMIC DNA]</scope>
    <source>
        <strain evidence="16">ATCC BAA-1301 / DSM 18059 / JW/NM-WN-LF</strain>
    </source>
</reference>
<feature type="binding site" evidence="11 13">
    <location>
        <position position="238"/>
    </location>
    <ligand>
        <name>[2Fe-2S] cluster</name>
        <dbReference type="ChEBI" id="CHEBI:190135"/>
    </ligand>
</feature>
<dbReference type="InterPro" id="IPR037117">
    <property type="entry name" value="Dihydroorotate_DH_ele_sf"/>
</dbReference>
<evidence type="ECO:0000256" key="9">
    <source>
        <dbReference type="ARBA" id="ARBA00023004"/>
    </source>
</evidence>
<dbReference type="EMBL" id="CP001034">
    <property type="protein sequence ID" value="ACB86313.1"/>
    <property type="molecule type" value="Genomic_DNA"/>
</dbReference>
<dbReference type="OrthoDB" id="9789468at2"/>
<comment type="similarity">
    <text evidence="1 11">Belongs to the PyrK family.</text>
</comment>
<name>B2A2U5_NATTJ</name>
<evidence type="ECO:0000313" key="15">
    <source>
        <dbReference type="EMBL" id="ACB86313.1"/>
    </source>
</evidence>
<evidence type="ECO:0000256" key="5">
    <source>
        <dbReference type="ARBA" id="ARBA00022723"/>
    </source>
</evidence>